<protein>
    <submittedName>
        <fullName evidence="1">Uncharacterized protein</fullName>
    </submittedName>
</protein>
<organism evidence="1 2">
    <name type="scientific">Glossina palpalis gambiensis</name>
    <dbReference type="NCBI Taxonomy" id="67801"/>
    <lineage>
        <taxon>Eukaryota</taxon>
        <taxon>Metazoa</taxon>
        <taxon>Ecdysozoa</taxon>
        <taxon>Arthropoda</taxon>
        <taxon>Hexapoda</taxon>
        <taxon>Insecta</taxon>
        <taxon>Pterygota</taxon>
        <taxon>Neoptera</taxon>
        <taxon>Endopterygota</taxon>
        <taxon>Diptera</taxon>
        <taxon>Brachycera</taxon>
        <taxon>Muscomorpha</taxon>
        <taxon>Hippoboscoidea</taxon>
        <taxon>Glossinidae</taxon>
        <taxon>Glossina</taxon>
    </lineage>
</organism>
<reference evidence="1" key="2">
    <citation type="submission" date="2020-05" db="UniProtKB">
        <authorList>
            <consortium name="EnsemblMetazoa"/>
        </authorList>
    </citation>
    <scope>IDENTIFICATION</scope>
    <source>
        <strain evidence="1">IAEA</strain>
    </source>
</reference>
<dbReference type="EnsemblMetazoa" id="GPPI041680-RA">
    <property type="protein sequence ID" value="GPPI041680-PA"/>
    <property type="gene ID" value="GPPI041680"/>
</dbReference>
<dbReference type="Proteomes" id="UP000092460">
    <property type="component" value="Unassembled WGS sequence"/>
</dbReference>
<sequence length="58" mass="7038">MSFLKDAIPENRKANEKKECVCDGFDDDRVVIPFQHFVTQEKRIWPERSGEKEEIWRR</sequence>
<proteinExistence type="predicted"/>
<dbReference type="EMBL" id="JXJN01021246">
    <property type="status" value="NOT_ANNOTATED_CDS"/>
    <property type="molecule type" value="Genomic_DNA"/>
</dbReference>
<dbReference type="AlphaFoldDB" id="A0A1B0BVE9"/>
<keyword evidence="2" id="KW-1185">Reference proteome</keyword>
<dbReference type="VEuPathDB" id="VectorBase:GPPI041680"/>
<accession>A0A1B0BVE9</accession>
<reference evidence="2" key="1">
    <citation type="submission" date="2015-01" db="EMBL/GenBank/DDBJ databases">
        <authorList>
            <person name="Aksoy S."/>
            <person name="Warren W."/>
            <person name="Wilson R.K."/>
        </authorList>
    </citation>
    <scope>NUCLEOTIDE SEQUENCE [LARGE SCALE GENOMIC DNA]</scope>
    <source>
        <strain evidence="2">IAEA</strain>
    </source>
</reference>
<evidence type="ECO:0000313" key="1">
    <source>
        <dbReference type="EnsemblMetazoa" id="GPPI041680-PA"/>
    </source>
</evidence>
<name>A0A1B0BVE9_9MUSC</name>
<evidence type="ECO:0000313" key="2">
    <source>
        <dbReference type="Proteomes" id="UP000092460"/>
    </source>
</evidence>